<evidence type="ECO:0000256" key="4">
    <source>
        <dbReference type="ARBA" id="ARBA00023125"/>
    </source>
</evidence>
<dbReference type="FunFam" id="3.40.50.300:FF:000006">
    <property type="entry name" value="DNA-binding transcriptional regulator NtrC"/>
    <property type="match status" value="1"/>
</dbReference>
<dbReference type="SUPFAM" id="SSF55781">
    <property type="entry name" value="GAF domain-like"/>
    <property type="match status" value="1"/>
</dbReference>
<dbReference type="OrthoDB" id="9804019at2"/>
<evidence type="ECO:0000259" key="6">
    <source>
        <dbReference type="PROSITE" id="PS50045"/>
    </source>
</evidence>
<keyword evidence="5" id="KW-0804">Transcription</keyword>
<sequence>MQSTQIVTRHADRVIEVVERRTQLGPDANAQRLLRSWQRSLNTHQVDPARVNSPRVVGYPALREHRERLEAFMRISREGIDRLQAQIVPANYCVLLTDADGITIDYRTVPALEREFREQGFRPGTCWSEEWEGTCGVGTSLIDGQPTLVHRDEHFRTHNIAFTCSSAPIFGPDDQPVAVLDASALHAPMQRESQLLVFRMVIERAQQIENAFAYYNLRPYWVLQCGRLAEFLSVQTDYLIGFDESGRITGGNRRAKLELFSRDGRPPLFVHDLFECTAHDILATAHGRPGQAFPLRLLGSGERLFANLHAPALRRHTWLRPQAEPVPAAHDGRPAAPLRGFGHLAIEDVRLRDNVERALKVANRNIPVMLLGETGTGKEAFARAIHDFSERRDKPFVALNCAAIPESLIESELFGYRDGAFTGARSKGARGKIQQADGGTLFLDEIGDMPLQLQCRLLRVLAEGEVLPLGAETPIPVQLHIVCATHQNLQERVREGRFREDLYYRLNAAVFMLPPLRERTDIGQVIDRVLGEESAAMGRQGQALDSAVRCALEHYAWPGNIRQLRHAMRYACAIADGSALRAEHFPPEIFAETAPGHEPQAVEVYPAVPVAPVSAVPPIALSDAEAILRAQMIATLRRNQWQVKRSAQELGMSRATFYRKLDKLQIVPPNRRDG</sequence>
<dbReference type="SUPFAM" id="SSF52540">
    <property type="entry name" value="P-loop containing nucleoside triphosphate hydrolases"/>
    <property type="match status" value="1"/>
</dbReference>
<dbReference type="InterPro" id="IPR027417">
    <property type="entry name" value="P-loop_NTPase"/>
</dbReference>
<evidence type="ECO:0000256" key="2">
    <source>
        <dbReference type="ARBA" id="ARBA00022840"/>
    </source>
</evidence>
<keyword evidence="3" id="KW-0805">Transcription regulation</keyword>
<dbReference type="PANTHER" id="PTHR32071:SF77">
    <property type="entry name" value="TRANSCRIPTIONAL REGULATORY PROTEIN"/>
    <property type="match status" value="1"/>
</dbReference>
<dbReference type="InterPro" id="IPR009057">
    <property type="entry name" value="Homeodomain-like_sf"/>
</dbReference>
<dbReference type="Gene3D" id="3.30.450.40">
    <property type="match status" value="1"/>
</dbReference>
<dbReference type="Gene3D" id="1.10.10.60">
    <property type="entry name" value="Homeodomain-like"/>
    <property type="match status" value="1"/>
</dbReference>
<evidence type="ECO:0000313" key="8">
    <source>
        <dbReference type="Proteomes" id="UP000246569"/>
    </source>
</evidence>
<keyword evidence="4" id="KW-0238">DNA-binding</keyword>
<keyword evidence="1" id="KW-0547">Nucleotide-binding</keyword>
<keyword evidence="8" id="KW-1185">Reference proteome</keyword>
<dbReference type="InterPro" id="IPR025662">
    <property type="entry name" value="Sigma_54_int_dom_ATP-bd_1"/>
</dbReference>
<dbReference type="Gene3D" id="1.10.8.60">
    <property type="match status" value="1"/>
</dbReference>
<dbReference type="PROSITE" id="PS00675">
    <property type="entry name" value="SIGMA54_INTERACT_1"/>
    <property type="match status" value="1"/>
</dbReference>
<dbReference type="AlphaFoldDB" id="A0A317MQX6"/>
<evidence type="ECO:0000313" key="7">
    <source>
        <dbReference type="EMBL" id="PWV59096.1"/>
    </source>
</evidence>
<dbReference type="Proteomes" id="UP000246569">
    <property type="component" value="Unassembled WGS sequence"/>
</dbReference>
<dbReference type="PROSITE" id="PS00676">
    <property type="entry name" value="SIGMA54_INTERACT_2"/>
    <property type="match status" value="1"/>
</dbReference>
<dbReference type="EMBL" id="QGTJ01000012">
    <property type="protein sequence ID" value="PWV59096.1"/>
    <property type="molecule type" value="Genomic_DNA"/>
</dbReference>
<feature type="domain" description="Sigma-54 factor interaction" evidence="6">
    <location>
        <begin position="344"/>
        <end position="573"/>
    </location>
</feature>
<evidence type="ECO:0000256" key="1">
    <source>
        <dbReference type="ARBA" id="ARBA00022741"/>
    </source>
</evidence>
<dbReference type="CDD" id="cd00009">
    <property type="entry name" value="AAA"/>
    <property type="match status" value="1"/>
</dbReference>
<name>A0A317MQX6_9GAMM</name>
<gene>
    <name evidence="7" type="ORF">C7443_11295</name>
</gene>
<proteinExistence type="predicted"/>
<dbReference type="InterPro" id="IPR003593">
    <property type="entry name" value="AAA+_ATPase"/>
</dbReference>
<keyword evidence="2" id="KW-0067">ATP-binding</keyword>
<organism evidence="7 8">
    <name type="scientific">Plasticicumulans acidivorans</name>
    <dbReference type="NCBI Taxonomy" id="886464"/>
    <lineage>
        <taxon>Bacteria</taxon>
        <taxon>Pseudomonadati</taxon>
        <taxon>Pseudomonadota</taxon>
        <taxon>Gammaproteobacteria</taxon>
        <taxon>Candidatus Competibacteraceae</taxon>
        <taxon>Plasticicumulans</taxon>
    </lineage>
</organism>
<dbReference type="PROSITE" id="PS50045">
    <property type="entry name" value="SIGMA54_INTERACT_4"/>
    <property type="match status" value="1"/>
</dbReference>
<evidence type="ECO:0000256" key="3">
    <source>
        <dbReference type="ARBA" id="ARBA00023015"/>
    </source>
</evidence>
<comment type="caution">
    <text evidence="7">The sequence shown here is derived from an EMBL/GenBank/DDBJ whole genome shotgun (WGS) entry which is preliminary data.</text>
</comment>
<dbReference type="InterPro" id="IPR025944">
    <property type="entry name" value="Sigma_54_int_dom_CS"/>
</dbReference>
<dbReference type="GO" id="GO:0006355">
    <property type="term" value="P:regulation of DNA-templated transcription"/>
    <property type="evidence" value="ECO:0007669"/>
    <property type="project" value="InterPro"/>
</dbReference>
<dbReference type="RefSeq" id="WP_110019922.1">
    <property type="nucleotide sequence ID" value="NZ_QGTJ01000012.1"/>
</dbReference>
<dbReference type="PROSITE" id="PS00688">
    <property type="entry name" value="SIGMA54_INTERACT_3"/>
    <property type="match status" value="1"/>
</dbReference>
<accession>A0A317MQX6</accession>
<dbReference type="InterPro" id="IPR029016">
    <property type="entry name" value="GAF-like_dom_sf"/>
</dbReference>
<dbReference type="SMART" id="SM00382">
    <property type="entry name" value="AAA"/>
    <property type="match status" value="1"/>
</dbReference>
<reference evidence="7 8" key="1">
    <citation type="submission" date="2018-05" db="EMBL/GenBank/DDBJ databases">
        <title>Genomic Encyclopedia of Type Strains, Phase IV (KMG-IV): sequencing the most valuable type-strain genomes for metagenomic binning, comparative biology and taxonomic classification.</title>
        <authorList>
            <person name="Goeker M."/>
        </authorList>
    </citation>
    <scope>NUCLEOTIDE SEQUENCE [LARGE SCALE GENOMIC DNA]</scope>
    <source>
        <strain evidence="7 8">DSM 23606</strain>
    </source>
</reference>
<evidence type="ECO:0000256" key="5">
    <source>
        <dbReference type="ARBA" id="ARBA00023163"/>
    </source>
</evidence>
<protein>
    <submittedName>
        <fullName evidence="7">GAF modulated Fis family sigma54 specific transcriptional regulator</fullName>
    </submittedName>
</protein>
<dbReference type="InterPro" id="IPR002078">
    <property type="entry name" value="Sigma_54_int"/>
</dbReference>
<dbReference type="InterPro" id="IPR002197">
    <property type="entry name" value="HTH_Fis"/>
</dbReference>
<dbReference type="Gene3D" id="3.40.50.300">
    <property type="entry name" value="P-loop containing nucleotide triphosphate hydrolases"/>
    <property type="match status" value="1"/>
</dbReference>
<dbReference type="Pfam" id="PF00158">
    <property type="entry name" value="Sigma54_activat"/>
    <property type="match status" value="1"/>
</dbReference>
<dbReference type="InterPro" id="IPR025943">
    <property type="entry name" value="Sigma_54_int_dom_ATP-bd_2"/>
</dbReference>
<dbReference type="GO" id="GO:0043565">
    <property type="term" value="F:sequence-specific DNA binding"/>
    <property type="evidence" value="ECO:0007669"/>
    <property type="project" value="InterPro"/>
</dbReference>
<dbReference type="SUPFAM" id="SSF46689">
    <property type="entry name" value="Homeodomain-like"/>
    <property type="match status" value="1"/>
</dbReference>
<dbReference type="GO" id="GO:0005524">
    <property type="term" value="F:ATP binding"/>
    <property type="evidence" value="ECO:0007669"/>
    <property type="project" value="UniProtKB-KW"/>
</dbReference>
<dbReference type="PANTHER" id="PTHR32071">
    <property type="entry name" value="TRANSCRIPTIONAL REGULATORY PROTEIN"/>
    <property type="match status" value="1"/>
</dbReference>
<dbReference type="Pfam" id="PF02954">
    <property type="entry name" value="HTH_8"/>
    <property type="match status" value="1"/>
</dbReference>
<dbReference type="InterPro" id="IPR058031">
    <property type="entry name" value="AAA_lid_NorR"/>
</dbReference>
<dbReference type="Pfam" id="PF25601">
    <property type="entry name" value="AAA_lid_14"/>
    <property type="match status" value="1"/>
</dbReference>